<dbReference type="SUPFAM" id="SSF54523">
    <property type="entry name" value="Pili subunits"/>
    <property type="match status" value="1"/>
</dbReference>
<evidence type="ECO:0000313" key="4">
    <source>
        <dbReference type="Proteomes" id="UP000238322"/>
    </source>
</evidence>
<dbReference type="InterPro" id="IPR011453">
    <property type="entry name" value="DUF1559"/>
</dbReference>
<dbReference type="PANTHER" id="PTHR30093">
    <property type="entry name" value="GENERAL SECRETION PATHWAY PROTEIN G"/>
    <property type="match status" value="1"/>
</dbReference>
<evidence type="ECO:0000313" key="3">
    <source>
        <dbReference type="EMBL" id="PQO34885.1"/>
    </source>
</evidence>
<evidence type="ECO:0000259" key="2">
    <source>
        <dbReference type="Pfam" id="PF07596"/>
    </source>
</evidence>
<protein>
    <recommendedName>
        <fullName evidence="2">DUF1559 domain-containing protein</fullName>
    </recommendedName>
</protein>
<evidence type="ECO:0000256" key="1">
    <source>
        <dbReference type="SAM" id="SignalP"/>
    </source>
</evidence>
<dbReference type="PANTHER" id="PTHR30093:SF2">
    <property type="entry name" value="TYPE II SECRETION SYSTEM PROTEIN H"/>
    <property type="match status" value="1"/>
</dbReference>
<dbReference type="EMBL" id="PUHY01000010">
    <property type="protein sequence ID" value="PQO34885.1"/>
    <property type="molecule type" value="Genomic_DNA"/>
</dbReference>
<accession>A0A2S8FRT0</accession>
<comment type="caution">
    <text evidence="3">The sequence shown here is derived from an EMBL/GenBank/DDBJ whole genome shotgun (WGS) entry which is preliminary data.</text>
</comment>
<sequence>MKPLAHALLIGFLSATMAFPPPALMAQEPAAAAPDKLIGLGYIPENAVGVAQLQADRFLQDKFVQAYPVEVAKAFGDLYLGFNPMEITALTVAVTAPSQQMPQPGVLAVVKTSETLDPETFFAGIDEVVDQVVSEEDITDHFPTLKGKAFYTQAIPMDYCCAHMLDEHTFIIGTMGLVSTVVKAGPNADLTAPAKMLAEGNQGSDVMAIFNVGAVRDLANQALSRQEIPPPFGMFKQIPNYTESVSVQMTCFDGFSAMLKINGVDEPSAKRLEVMIQSAMDMGKQVTMMQANEMLQSDDEIQVAMGKYQQRVTAKMFDALTPTREGKSLVLKVEQDKDSIAGANVAVIGILVALLLPAVQQARSAARRMQSSNNMKQIGLAMHNYHDTFGKLPAQASTDKDGKKLLSWRVHILPFVEQQALYEQFHLDEPWDSEHNKKLIANMPGVYRNPKSNAPENETTYLVPVGKDLAFEEPTKETREKFPLGTRFAQFTDGLSNTAMAVNVADEASVIWTKPDDLEVDLQNPWNHLDDTAPEGIQVLFCDGSVQMLSPNTTAKFLQLLFQRNDGQPLPR</sequence>
<reference evidence="3 4" key="1">
    <citation type="submission" date="2018-02" db="EMBL/GenBank/DDBJ databases">
        <title>Comparative genomes isolates from brazilian mangrove.</title>
        <authorList>
            <person name="Araujo J.E."/>
            <person name="Taketani R.G."/>
            <person name="Silva M.C.P."/>
            <person name="Loureco M.V."/>
            <person name="Andreote F.D."/>
        </authorList>
    </citation>
    <scope>NUCLEOTIDE SEQUENCE [LARGE SCALE GENOMIC DNA]</scope>
    <source>
        <strain evidence="3 4">Hex-1 MGV</strain>
    </source>
</reference>
<feature type="signal peptide" evidence="1">
    <location>
        <begin position="1"/>
        <end position="18"/>
    </location>
</feature>
<organism evidence="3 4">
    <name type="scientific">Blastopirellula marina</name>
    <dbReference type="NCBI Taxonomy" id="124"/>
    <lineage>
        <taxon>Bacteria</taxon>
        <taxon>Pseudomonadati</taxon>
        <taxon>Planctomycetota</taxon>
        <taxon>Planctomycetia</taxon>
        <taxon>Pirellulales</taxon>
        <taxon>Pirellulaceae</taxon>
        <taxon>Blastopirellula</taxon>
    </lineage>
</organism>
<dbReference type="AlphaFoldDB" id="A0A2S8FRT0"/>
<dbReference type="InterPro" id="IPR045584">
    <property type="entry name" value="Pilin-like"/>
</dbReference>
<proteinExistence type="predicted"/>
<dbReference type="OrthoDB" id="285651at2"/>
<gene>
    <name evidence="3" type="ORF">C5Y83_15445</name>
</gene>
<keyword evidence="1" id="KW-0732">Signal</keyword>
<feature type="chain" id="PRO_5015528661" description="DUF1559 domain-containing protein" evidence="1">
    <location>
        <begin position="19"/>
        <end position="572"/>
    </location>
</feature>
<dbReference type="RefSeq" id="WP_105330615.1">
    <property type="nucleotide sequence ID" value="NZ_PUHY01000010.1"/>
</dbReference>
<feature type="domain" description="DUF1559" evidence="2">
    <location>
        <begin position="360"/>
        <end position="522"/>
    </location>
</feature>
<dbReference type="Gene3D" id="3.30.700.10">
    <property type="entry name" value="Glycoprotein, Type 4 Pilin"/>
    <property type="match status" value="1"/>
</dbReference>
<dbReference type="Proteomes" id="UP000238322">
    <property type="component" value="Unassembled WGS sequence"/>
</dbReference>
<name>A0A2S8FRT0_9BACT</name>
<dbReference type="Pfam" id="PF07596">
    <property type="entry name" value="SBP_bac_10"/>
    <property type="match status" value="1"/>
</dbReference>